<keyword evidence="7 9" id="KW-0472">Membrane</keyword>
<feature type="transmembrane region" description="Helical" evidence="9">
    <location>
        <begin position="20"/>
        <end position="39"/>
    </location>
</feature>
<organism evidence="10 11">
    <name type="scientific">Octopus sinensis</name>
    <name type="common">East Asian common octopus</name>
    <dbReference type="NCBI Taxonomy" id="2607531"/>
    <lineage>
        <taxon>Eukaryota</taxon>
        <taxon>Metazoa</taxon>
        <taxon>Spiralia</taxon>
        <taxon>Lophotrochozoa</taxon>
        <taxon>Mollusca</taxon>
        <taxon>Cephalopoda</taxon>
        <taxon>Coleoidea</taxon>
        <taxon>Octopodiformes</taxon>
        <taxon>Octopoda</taxon>
        <taxon>Incirrata</taxon>
        <taxon>Octopodidae</taxon>
        <taxon>Octopus</taxon>
    </lineage>
</organism>
<comment type="function">
    <text evidence="8 9">Intramembrane glycolipid transporter that operates in the biosynthetic pathway of dolichol-linked oligosaccharides, the glycan precursors employed in protein asparagine (N)-glycosylation. The sequential addition of sugars to dolichol pyrophosphate produces dolichol-linked oligosaccharides containing fourteen sugars, including two GlcNAcs, nine mannoses and three glucoses. Once assembled, the oligosaccharide is transferred from the lipid to nascent proteins by oligosaccharyltransferases. The assembly of dolichol-linked oligosaccharides begins on the cytosolic side of the endoplasmic reticulum membrane and finishes in its lumen. RFT1 could mediate the translocation of the cytosolically oriented intermediate DolPP-GlcNAc2Man5, produced by ALG11, into the ER lumen where dolichol-linked oligosaccharides assembly continues. However, the intramembrane lipid transporter activity could not be confirmed in vitro.</text>
</comment>
<dbReference type="Proteomes" id="UP000515154">
    <property type="component" value="Linkage group LG25"/>
</dbReference>
<evidence type="ECO:0000256" key="1">
    <source>
        <dbReference type="ARBA" id="ARBA00004477"/>
    </source>
</evidence>
<gene>
    <name evidence="11" type="primary">LOC115224263</name>
</gene>
<evidence type="ECO:0000256" key="9">
    <source>
        <dbReference type="RuleBase" id="RU365067"/>
    </source>
</evidence>
<dbReference type="GO" id="GO:0034203">
    <property type="term" value="P:glycolipid translocation"/>
    <property type="evidence" value="ECO:0007669"/>
    <property type="project" value="TreeGrafter"/>
</dbReference>
<evidence type="ECO:0000256" key="6">
    <source>
        <dbReference type="ARBA" id="ARBA00022989"/>
    </source>
</evidence>
<dbReference type="GO" id="GO:0006488">
    <property type="term" value="P:dolichol-linked oligosaccharide biosynthetic process"/>
    <property type="evidence" value="ECO:0007669"/>
    <property type="project" value="InterPro"/>
</dbReference>
<reference evidence="11" key="1">
    <citation type="submission" date="2025-08" db="UniProtKB">
        <authorList>
            <consortium name="RefSeq"/>
        </authorList>
    </citation>
    <scope>IDENTIFICATION</scope>
</reference>
<keyword evidence="10" id="KW-1185">Reference proteome</keyword>
<feature type="transmembrane region" description="Helical" evidence="9">
    <location>
        <begin position="82"/>
        <end position="107"/>
    </location>
</feature>
<keyword evidence="5" id="KW-0256">Endoplasmic reticulum</keyword>
<evidence type="ECO:0000313" key="11">
    <source>
        <dbReference type="RefSeq" id="XP_029650933.1"/>
    </source>
</evidence>
<dbReference type="RefSeq" id="XP_029650933.1">
    <property type="nucleotide sequence ID" value="XM_029795073.2"/>
</dbReference>
<feature type="transmembrane region" description="Helical" evidence="9">
    <location>
        <begin position="119"/>
        <end position="141"/>
    </location>
</feature>
<evidence type="ECO:0000256" key="3">
    <source>
        <dbReference type="ARBA" id="ARBA00010288"/>
    </source>
</evidence>
<evidence type="ECO:0000256" key="5">
    <source>
        <dbReference type="ARBA" id="ARBA00022824"/>
    </source>
</evidence>
<name>A0A6P7THP4_9MOLL</name>
<protein>
    <recommendedName>
        <fullName evidence="9">Protein RFT1 homolog</fullName>
    </recommendedName>
</protein>
<evidence type="ECO:0000256" key="7">
    <source>
        <dbReference type="ARBA" id="ARBA00023136"/>
    </source>
</evidence>
<feature type="transmembrane region" description="Helical" evidence="9">
    <location>
        <begin position="326"/>
        <end position="353"/>
    </location>
</feature>
<feature type="transmembrane region" description="Helical" evidence="9">
    <location>
        <begin position="45"/>
        <end position="61"/>
    </location>
</feature>
<comment type="pathway">
    <text evidence="2">Protein modification; protein glycosylation.</text>
</comment>
<dbReference type="Pfam" id="PF04506">
    <property type="entry name" value="Rft-1"/>
    <property type="match status" value="1"/>
</dbReference>
<feature type="transmembrane region" description="Helical" evidence="9">
    <location>
        <begin position="373"/>
        <end position="395"/>
    </location>
</feature>
<keyword evidence="4 9" id="KW-0812">Transmembrane</keyword>
<comment type="subcellular location">
    <subcellularLocation>
        <location evidence="1 9">Endoplasmic reticulum membrane</location>
        <topology evidence="1 9">Multi-pass membrane protein</topology>
    </subcellularLocation>
</comment>
<dbReference type="AlphaFoldDB" id="A0A6P7THP4"/>
<keyword evidence="6 9" id="KW-1133">Transmembrane helix</keyword>
<evidence type="ECO:0000256" key="4">
    <source>
        <dbReference type="ARBA" id="ARBA00022692"/>
    </source>
</evidence>
<dbReference type="KEGG" id="osn:115224263"/>
<feature type="transmembrane region" description="Helical" evidence="9">
    <location>
        <begin position="494"/>
        <end position="517"/>
    </location>
</feature>
<evidence type="ECO:0000313" key="10">
    <source>
        <dbReference type="Proteomes" id="UP000515154"/>
    </source>
</evidence>
<dbReference type="PANTHER" id="PTHR13117">
    <property type="entry name" value="ENDOPLASMIC RETICULUM MULTISPAN TRANSMEMBRANE PROTEIN-RELATED"/>
    <property type="match status" value="1"/>
</dbReference>
<dbReference type="PANTHER" id="PTHR13117:SF5">
    <property type="entry name" value="PROTEIN RFT1 HOMOLOG"/>
    <property type="match status" value="1"/>
</dbReference>
<feature type="transmembrane region" description="Helical" evidence="9">
    <location>
        <begin position="463"/>
        <end position="482"/>
    </location>
</feature>
<evidence type="ECO:0000256" key="8">
    <source>
        <dbReference type="ARBA" id="ARBA00045912"/>
    </source>
</evidence>
<proteinExistence type="inferred from homology"/>
<comment type="similarity">
    <text evidence="3 9">Belongs to the RFT1 family.</text>
</comment>
<dbReference type="GO" id="GO:0005789">
    <property type="term" value="C:endoplasmic reticulum membrane"/>
    <property type="evidence" value="ECO:0007669"/>
    <property type="project" value="UniProtKB-SubCell"/>
</dbReference>
<dbReference type="InterPro" id="IPR007594">
    <property type="entry name" value="RFT1"/>
</dbReference>
<accession>A0A6P7THP4</accession>
<sequence>MKASNLLSGAAKAASYNIILQLSTRILTFILNAFILHYISRDMLGVVNVRLTLLYSTGIFISREAFNRACLSHAGKTSWTQVINLLWLTVPCAAVASTALGAIWLHLLQRPDPLIVPHYSIGVFAFAASTVIEVIAQPLWVITQAFMFVKLKVLMEGLLLIVKAALTMFLVIYKPHLGLIIFSLAQVLSMTVYVGAFYVFFIFYIQQRKDNKDFPLKTFRDFFPKFLQNQPFINRDLTSLTWSFMKQSFLKQILTEGEKYVMTIFQVLSFADQGIYDIIHNLGSLVPRFLFCPIEESSYLFFSQLLFRGKTLKQQSKESARMAATVLRILLTGVTLIGLTILVYGYSYSFLALDMYGGSMLSSSSGPVLLRWYTVYVLIIAVNGVSESFVFAVMSKKEVDRYNNMMLIFSVSFLTASWLFTHYLGSIGFILANCLNMFLRILHSARFIWKYFQDGSVQPLRALLIRPLILIGFCISFCFTCLSETLFCCDKGPVYRLVHVVIGGTCLLANLLTVIILEKDSISFIWQQYKSQTKEPESKLDEKKTR</sequence>
<feature type="transmembrane region" description="Helical" evidence="9">
    <location>
        <begin position="179"/>
        <end position="205"/>
    </location>
</feature>
<evidence type="ECO:0000256" key="2">
    <source>
        <dbReference type="ARBA" id="ARBA00004922"/>
    </source>
</evidence>
<feature type="transmembrane region" description="Helical" evidence="9">
    <location>
        <begin position="153"/>
        <end position="173"/>
    </location>
</feature>
<feature type="transmembrane region" description="Helical" evidence="9">
    <location>
        <begin position="402"/>
        <end position="420"/>
    </location>
</feature>